<evidence type="ECO:0000313" key="3">
    <source>
        <dbReference type="Proteomes" id="UP000653644"/>
    </source>
</evidence>
<sequence length="115" mass="13188">MARQRGPGPDDYLPASGVLDWTDPKRHWAQRPRPCRFCKGPTCLRDEGGRPSHKTCAEAHRARKQAHAEQAYEQRARRADQRELDAHTRQERIDEDADRSGRGPGARRRPGRGRL</sequence>
<comment type="caution">
    <text evidence="2">The sequence shown here is derived from an EMBL/GenBank/DDBJ whole genome shotgun (WGS) entry which is preliminary data.</text>
</comment>
<dbReference type="Proteomes" id="UP000653644">
    <property type="component" value="Unassembled WGS sequence"/>
</dbReference>
<feature type="region of interest" description="Disordered" evidence="1">
    <location>
        <begin position="1"/>
        <end position="26"/>
    </location>
</feature>
<organism evidence="2 3">
    <name type="scientific">Streptomyces canarius</name>
    <dbReference type="NCBI Taxonomy" id="285453"/>
    <lineage>
        <taxon>Bacteria</taxon>
        <taxon>Bacillati</taxon>
        <taxon>Actinomycetota</taxon>
        <taxon>Actinomycetes</taxon>
        <taxon>Kitasatosporales</taxon>
        <taxon>Streptomycetaceae</taxon>
        <taxon>Streptomyces</taxon>
    </lineage>
</organism>
<feature type="compositionally biased region" description="Basic residues" evidence="1">
    <location>
        <begin position="105"/>
        <end position="115"/>
    </location>
</feature>
<name>A0ABQ3CHM6_9ACTN</name>
<keyword evidence="3" id="KW-1185">Reference proteome</keyword>
<feature type="region of interest" description="Disordered" evidence="1">
    <location>
        <begin position="46"/>
        <end position="115"/>
    </location>
</feature>
<accession>A0ABQ3CHM6</accession>
<evidence type="ECO:0000256" key="1">
    <source>
        <dbReference type="SAM" id="MobiDB-lite"/>
    </source>
</evidence>
<dbReference type="EMBL" id="BMVN01000003">
    <property type="protein sequence ID" value="GHA08580.1"/>
    <property type="molecule type" value="Genomic_DNA"/>
</dbReference>
<protein>
    <submittedName>
        <fullName evidence="2">Uncharacterized protein</fullName>
    </submittedName>
</protein>
<feature type="compositionally biased region" description="Basic and acidic residues" evidence="1">
    <location>
        <begin position="46"/>
        <end position="92"/>
    </location>
</feature>
<proteinExistence type="predicted"/>
<evidence type="ECO:0000313" key="2">
    <source>
        <dbReference type="EMBL" id="GHA08580.1"/>
    </source>
</evidence>
<reference evidence="3" key="1">
    <citation type="journal article" date="2019" name="Int. J. Syst. Evol. Microbiol.">
        <title>The Global Catalogue of Microorganisms (GCM) 10K type strain sequencing project: providing services to taxonomists for standard genome sequencing and annotation.</title>
        <authorList>
            <consortium name="The Broad Institute Genomics Platform"/>
            <consortium name="The Broad Institute Genome Sequencing Center for Infectious Disease"/>
            <person name="Wu L."/>
            <person name="Ma J."/>
        </authorList>
    </citation>
    <scope>NUCLEOTIDE SEQUENCE [LARGE SCALE GENOMIC DNA]</scope>
    <source>
        <strain evidence="3">JCM 4733</strain>
    </source>
</reference>
<gene>
    <name evidence="2" type="ORF">GCM10010345_11160</name>
</gene>